<dbReference type="EMBL" id="MBDL01000012">
    <property type="protein sequence ID" value="ODA12239.1"/>
    <property type="molecule type" value="Genomic_DNA"/>
</dbReference>
<protein>
    <recommendedName>
        <fullName evidence="4">Porin</fullName>
    </recommendedName>
</protein>
<dbReference type="OrthoDB" id="9793561at2"/>
<feature type="signal peptide" evidence="1">
    <location>
        <begin position="1"/>
        <end position="22"/>
    </location>
</feature>
<organism evidence="2 3">
    <name type="scientific">Acinetobacter celticus</name>
    <dbReference type="NCBI Taxonomy" id="1891224"/>
    <lineage>
        <taxon>Bacteria</taxon>
        <taxon>Pseudomonadati</taxon>
        <taxon>Pseudomonadota</taxon>
        <taxon>Gammaproteobacteria</taxon>
        <taxon>Moraxellales</taxon>
        <taxon>Moraxellaceae</taxon>
        <taxon>Acinetobacter</taxon>
    </lineage>
</organism>
<comment type="caution">
    <text evidence="2">The sequence shown here is derived from an EMBL/GenBank/DDBJ whole genome shotgun (WGS) entry which is preliminary data.</text>
</comment>
<evidence type="ECO:0000313" key="2">
    <source>
        <dbReference type="EMBL" id="ODA12239.1"/>
    </source>
</evidence>
<evidence type="ECO:0000313" key="3">
    <source>
        <dbReference type="Proteomes" id="UP000186553"/>
    </source>
</evidence>
<proteinExistence type="predicted"/>
<dbReference type="InterPro" id="IPR010239">
    <property type="entry name" value="CHP02001"/>
</dbReference>
<dbReference type="Pfam" id="PF09694">
    <property type="entry name" value="Gcw_chp"/>
    <property type="match status" value="1"/>
</dbReference>
<evidence type="ECO:0008006" key="4">
    <source>
        <dbReference type="Google" id="ProtNLM"/>
    </source>
</evidence>
<evidence type="ECO:0000256" key="1">
    <source>
        <dbReference type="SAM" id="SignalP"/>
    </source>
</evidence>
<feature type="chain" id="PRO_5008671636" description="Porin" evidence="1">
    <location>
        <begin position="23"/>
        <end position="255"/>
    </location>
</feature>
<accession>A0A1C3CU38</accession>
<keyword evidence="1" id="KW-0732">Signal</keyword>
<dbReference type="RefSeq" id="WP_068889359.1">
    <property type="nucleotide sequence ID" value="NZ_CBCRUU010000008.1"/>
</dbReference>
<dbReference type="NCBIfam" id="TIGR02001">
    <property type="entry name" value="gcw_chp"/>
    <property type="match status" value="1"/>
</dbReference>
<dbReference type="AlphaFoldDB" id="A0A1C3CU38"/>
<dbReference type="STRING" id="1891224.BBP83_12255"/>
<sequence>MHDLSAKTIALLLTFVSLPTFADEVHPLGAGELTGSASIVNKYIYRGGVENDDVALQAGLEYAHPRGFLAGYWGSTLDYDATDDSHHSGFEHDFYLGYGRKINADWSYETKITSYVYQNGGSVYSEDRTEKRRTTGFDVSNSLNYKNLNLGLAVLLADVSYGNAGDVYLSAGYDYALPQDFTLKTAIGASIYNDHGDNAVVQTVKKSTFSEARLGLTKALGNTGVELAFDYVWGGKNRMGESFEDQTVIGLNYSF</sequence>
<name>A0A1C3CU38_9GAMM</name>
<dbReference type="Proteomes" id="UP000186553">
    <property type="component" value="Unassembled WGS sequence"/>
</dbReference>
<keyword evidence="3" id="KW-1185">Reference proteome</keyword>
<reference evidence="2 3" key="1">
    <citation type="submission" date="2016-07" db="EMBL/GenBank/DDBJ databases">
        <title>Acinetobacter sp. ANC 4603.</title>
        <authorList>
            <person name="Radolfova-Krizova L."/>
            <person name="Nemec A."/>
        </authorList>
    </citation>
    <scope>NUCLEOTIDE SEQUENCE [LARGE SCALE GENOMIC DNA]</scope>
    <source>
        <strain evidence="2 3">ANC 4603</strain>
    </source>
</reference>
<gene>
    <name evidence="2" type="ORF">BBP83_12255</name>
</gene>